<proteinExistence type="predicted"/>
<comment type="caution">
    <text evidence="2">The sequence shown here is derived from an EMBL/GenBank/DDBJ whole genome shotgun (WGS) entry which is preliminary data.</text>
</comment>
<dbReference type="RefSeq" id="WP_206968447.1">
    <property type="nucleotide sequence ID" value="NZ_BAAAJJ010000020.1"/>
</dbReference>
<feature type="compositionally biased region" description="Low complexity" evidence="1">
    <location>
        <begin position="45"/>
        <end position="85"/>
    </location>
</feature>
<gene>
    <name evidence="2" type="ORF">J0695_33105</name>
</gene>
<sequence>MRVHTSENDVGEPLPGRLVFHPSDPHTIPLERAQHGRESYRRAQARAQFTRTHAQPAPASAAPQAQPVAPGQEGTAQPPTRAIAAPAPPVPVPAARPWLARLRKAVRRLFRRT</sequence>
<name>A0A939JLN0_9ACTN</name>
<dbReference type="AlphaFoldDB" id="A0A939JLN0"/>
<keyword evidence="3" id="KW-1185">Reference proteome</keyword>
<evidence type="ECO:0000313" key="3">
    <source>
        <dbReference type="Proteomes" id="UP000664167"/>
    </source>
</evidence>
<accession>A0A939JLN0</accession>
<organism evidence="2 3">
    <name type="scientific">Streptomyces beijiangensis</name>
    <dbReference type="NCBI Taxonomy" id="163361"/>
    <lineage>
        <taxon>Bacteria</taxon>
        <taxon>Bacillati</taxon>
        <taxon>Actinomycetota</taxon>
        <taxon>Actinomycetes</taxon>
        <taxon>Kitasatosporales</taxon>
        <taxon>Streptomycetaceae</taxon>
        <taxon>Streptomyces</taxon>
    </lineage>
</organism>
<dbReference type="Proteomes" id="UP000664167">
    <property type="component" value="Unassembled WGS sequence"/>
</dbReference>
<dbReference type="EMBL" id="JAFLRJ010000416">
    <property type="protein sequence ID" value="MBO0516575.1"/>
    <property type="molecule type" value="Genomic_DNA"/>
</dbReference>
<reference evidence="2" key="1">
    <citation type="submission" date="2021-03" db="EMBL/GenBank/DDBJ databases">
        <title>Streptomyces poriferae sp. nov., a novel marine sponge-derived Actinobacteria species with anti-MRSA activity.</title>
        <authorList>
            <person name="Sandoval-Powers M."/>
            <person name="Kralova S."/>
            <person name="Nguyen G.-S."/>
            <person name="Fawwal D."/>
            <person name="Degnes K."/>
            <person name="Klinkenberg G."/>
            <person name="Sletta H."/>
            <person name="Wentzel A."/>
            <person name="Liles M.R."/>
        </authorList>
    </citation>
    <scope>NUCLEOTIDE SEQUENCE</scope>
    <source>
        <strain evidence="2">DSM 41794</strain>
    </source>
</reference>
<protein>
    <submittedName>
        <fullName evidence="2">Uncharacterized protein</fullName>
    </submittedName>
</protein>
<feature type="compositionally biased region" description="Basic and acidic residues" evidence="1">
    <location>
        <begin position="32"/>
        <end position="41"/>
    </location>
</feature>
<evidence type="ECO:0000256" key="1">
    <source>
        <dbReference type="SAM" id="MobiDB-lite"/>
    </source>
</evidence>
<feature type="region of interest" description="Disordered" evidence="1">
    <location>
        <begin position="1"/>
        <end position="93"/>
    </location>
</feature>
<evidence type="ECO:0000313" key="2">
    <source>
        <dbReference type="EMBL" id="MBO0516575.1"/>
    </source>
</evidence>